<dbReference type="Pfam" id="PF20332">
    <property type="entry name" value="DUF6627"/>
    <property type="match status" value="1"/>
</dbReference>
<keyword evidence="1" id="KW-0732">Signal</keyword>
<evidence type="ECO:0000313" key="2">
    <source>
        <dbReference type="EMBL" id="GAV20877.1"/>
    </source>
</evidence>
<dbReference type="EMBL" id="BDFD01000016">
    <property type="protein sequence ID" value="GAV20877.1"/>
    <property type="molecule type" value="Genomic_DNA"/>
</dbReference>
<dbReference type="InterPro" id="IPR046735">
    <property type="entry name" value="PA2779-like"/>
</dbReference>
<dbReference type="NCBIfam" id="NF033919">
    <property type="entry name" value="PA2779_fam"/>
    <property type="match status" value="1"/>
</dbReference>
<comment type="caution">
    <text evidence="2">The sequence shown here is derived from an EMBL/GenBank/DDBJ whole genome shotgun (WGS) entry which is preliminary data.</text>
</comment>
<feature type="chain" id="PRO_5012295702" description="PA2779 family protein" evidence="1">
    <location>
        <begin position="30"/>
        <end position="135"/>
    </location>
</feature>
<organism evidence="2 3">
    <name type="scientific">Mariprofundus micogutta</name>
    <dbReference type="NCBI Taxonomy" id="1921010"/>
    <lineage>
        <taxon>Bacteria</taxon>
        <taxon>Pseudomonadati</taxon>
        <taxon>Pseudomonadota</taxon>
        <taxon>Candidatius Mariprofundia</taxon>
        <taxon>Mariprofundales</taxon>
        <taxon>Mariprofundaceae</taxon>
        <taxon>Mariprofundus</taxon>
    </lineage>
</organism>
<accession>A0A1L8CPQ4</accession>
<dbReference type="OrthoDB" id="7651521at2"/>
<evidence type="ECO:0000256" key="1">
    <source>
        <dbReference type="SAM" id="SignalP"/>
    </source>
</evidence>
<keyword evidence="3" id="KW-1185">Reference proteome</keyword>
<dbReference type="Proteomes" id="UP000231632">
    <property type="component" value="Unassembled WGS sequence"/>
</dbReference>
<dbReference type="InterPro" id="IPR016924">
    <property type="entry name" value="UCP029543"/>
</dbReference>
<dbReference type="AlphaFoldDB" id="A0A1L8CPQ4"/>
<name>A0A1L8CPQ4_9PROT</name>
<dbReference type="RefSeq" id="WP_072660172.1">
    <property type="nucleotide sequence ID" value="NZ_BDFD01000016.1"/>
</dbReference>
<reference evidence="2 3" key="1">
    <citation type="journal article" date="2017" name="Arch. Microbiol.">
        <title>Mariprofundus micogutta sp. nov., a novel iron-oxidizing zetaproteobacterium isolated from a deep-sea hydrothermal field at the Bayonnaise knoll of the Izu-Ogasawara arc, and a description of Mariprofundales ord. nov. and Zetaproteobacteria classis nov.</title>
        <authorList>
            <person name="Makita H."/>
            <person name="Tanaka E."/>
            <person name="Mitsunobu S."/>
            <person name="Miyazaki M."/>
            <person name="Nunoura T."/>
            <person name="Uematsu K."/>
            <person name="Takaki Y."/>
            <person name="Nishi S."/>
            <person name="Shimamura S."/>
            <person name="Takai K."/>
        </authorList>
    </citation>
    <scope>NUCLEOTIDE SEQUENCE [LARGE SCALE GENOMIC DNA]</scope>
    <source>
        <strain evidence="2 3">ET2</strain>
    </source>
</reference>
<gene>
    <name evidence="2" type="ORF">MMIC_P1852</name>
</gene>
<evidence type="ECO:0000313" key="3">
    <source>
        <dbReference type="Proteomes" id="UP000231632"/>
    </source>
</evidence>
<proteinExistence type="predicted"/>
<dbReference type="STRING" id="1921010.MMIC_P1852"/>
<protein>
    <recommendedName>
        <fullName evidence="4">PA2779 family protein</fullName>
    </recommendedName>
</protein>
<evidence type="ECO:0008006" key="4">
    <source>
        <dbReference type="Google" id="ProtNLM"/>
    </source>
</evidence>
<sequence>MNRLFRKSFITLLALMIGILNIQIPLAQAAMVTTDQVIEQQQADNEREKVIAFLNRADVQQELKQQGVSPDEAQARVAHLNDQELQMLAGRIDSLPAGGIIGEVIGAAVFIFVVLLITDILGFTDVFPFAHRHAH</sequence>
<dbReference type="PIRSF" id="PIRSF029543">
    <property type="entry name" value="UCP029543"/>
    <property type="match status" value="1"/>
</dbReference>
<feature type="signal peptide" evidence="1">
    <location>
        <begin position="1"/>
        <end position="29"/>
    </location>
</feature>